<dbReference type="GO" id="GO:0005829">
    <property type="term" value="C:cytosol"/>
    <property type="evidence" value="ECO:0007669"/>
    <property type="project" value="GOC"/>
</dbReference>
<dbReference type="AlphaFoldDB" id="A0A6A6TL49"/>
<dbReference type="PANTHER" id="PTHR13847">
    <property type="entry name" value="SARCOSINE DEHYDROGENASE-RELATED"/>
    <property type="match status" value="1"/>
</dbReference>
<dbReference type="PANTHER" id="PTHR13847:SF150">
    <property type="entry name" value="OXIDOREDUCTASE TDA3-RELATED"/>
    <property type="match status" value="1"/>
</dbReference>
<protein>
    <submittedName>
        <fullName evidence="2">FAD dependent oxidoreductase</fullName>
    </submittedName>
</protein>
<dbReference type="SUPFAM" id="SSF51905">
    <property type="entry name" value="FAD/NAD(P)-binding domain"/>
    <property type="match status" value="1"/>
</dbReference>
<sequence>MSAEQQKRKIVIIGGGIIGSTTAYFLSHHEKFDRERDRITLLEATKIAGGASGKAGGLLALWAYPNCIVPLSYRLHKELADKHGGAERWGYRAVYCGSIDARGRASPSTPAKSNGDSVSLQKRSEKALGLLRAAGVPKDLDWVSTDSLVSYDYMGDPTTTAQVHPYHFTTSIAALAEEKGVNVVYGSATQICKSDDGVVCAVEYKEKKSGEQKKLDADTVILTAGPWTREVWPQAPISALRAHSVTIKPTRDVSAYALFTNIELARVGGKRGRTVTPEIYARPNQEIYACGEGDTLIPLPTSSDLVQVDESRCQDIVDQVGSISDELRDGEITARQACYLPNVSRGSGPLIGETSVKGLLMGAGHTCWGIQNGPGTGKCLSELVWEGRVTSAKLGSLEPRKYGC</sequence>
<dbReference type="GO" id="GO:0005770">
    <property type="term" value="C:late endosome"/>
    <property type="evidence" value="ECO:0007669"/>
    <property type="project" value="TreeGrafter"/>
</dbReference>
<dbReference type="Pfam" id="PF01266">
    <property type="entry name" value="DAO"/>
    <property type="match status" value="1"/>
</dbReference>
<dbReference type="InterPro" id="IPR036188">
    <property type="entry name" value="FAD/NAD-bd_sf"/>
</dbReference>
<gene>
    <name evidence="2" type="ORF">K491DRAFT_589560</name>
</gene>
<dbReference type="Gene3D" id="3.30.9.10">
    <property type="entry name" value="D-Amino Acid Oxidase, subunit A, domain 2"/>
    <property type="match status" value="1"/>
</dbReference>
<dbReference type="Proteomes" id="UP000799324">
    <property type="component" value="Unassembled WGS sequence"/>
</dbReference>
<organism evidence="2 3">
    <name type="scientific">Lophiostoma macrostomum CBS 122681</name>
    <dbReference type="NCBI Taxonomy" id="1314788"/>
    <lineage>
        <taxon>Eukaryota</taxon>
        <taxon>Fungi</taxon>
        <taxon>Dikarya</taxon>
        <taxon>Ascomycota</taxon>
        <taxon>Pezizomycotina</taxon>
        <taxon>Dothideomycetes</taxon>
        <taxon>Pleosporomycetidae</taxon>
        <taxon>Pleosporales</taxon>
        <taxon>Lophiostomataceae</taxon>
        <taxon>Lophiostoma</taxon>
    </lineage>
</organism>
<dbReference type="Gene3D" id="3.50.50.60">
    <property type="entry name" value="FAD/NAD(P)-binding domain"/>
    <property type="match status" value="1"/>
</dbReference>
<dbReference type="InterPro" id="IPR006076">
    <property type="entry name" value="FAD-dep_OxRdtase"/>
</dbReference>
<proteinExistence type="predicted"/>
<name>A0A6A6TL49_9PLEO</name>
<reference evidence="2" key="1">
    <citation type="journal article" date="2020" name="Stud. Mycol.">
        <title>101 Dothideomycetes genomes: a test case for predicting lifestyles and emergence of pathogens.</title>
        <authorList>
            <person name="Haridas S."/>
            <person name="Albert R."/>
            <person name="Binder M."/>
            <person name="Bloem J."/>
            <person name="Labutti K."/>
            <person name="Salamov A."/>
            <person name="Andreopoulos B."/>
            <person name="Baker S."/>
            <person name="Barry K."/>
            <person name="Bills G."/>
            <person name="Bluhm B."/>
            <person name="Cannon C."/>
            <person name="Castanera R."/>
            <person name="Culley D."/>
            <person name="Daum C."/>
            <person name="Ezra D."/>
            <person name="Gonzalez J."/>
            <person name="Henrissat B."/>
            <person name="Kuo A."/>
            <person name="Liang C."/>
            <person name="Lipzen A."/>
            <person name="Lutzoni F."/>
            <person name="Magnuson J."/>
            <person name="Mondo S."/>
            <person name="Nolan M."/>
            <person name="Ohm R."/>
            <person name="Pangilinan J."/>
            <person name="Park H.-J."/>
            <person name="Ramirez L."/>
            <person name="Alfaro M."/>
            <person name="Sun H."/>
            <person name="Tritt A."/>
            <person name="Yoshinaga Y."/>
            <person name="Zwiers L.-H."/>
            <person name="Turgeon B."/>
            <person name="Goodwin S."/>
            <person name="Spatafora J."/>
            <person name="Crous P."/>
            <person name="Grigoriev I."/>
        </authorList>
    </citation>
    <scope>NUCLEOTIDE SEQUENCE</scope>
    <source>
        <strain evidence="2">CBS 122681</strain>
    </source>
</reference>
<evidence type="ECO:0000313" key="2">
    <source>
        <dbReference type="EMBL" id="KAF2660176.1"/>
    </source>
</evidence>
<dbReference type="GO" id="GO:0042147">
    <property type="term" value="P:retrograde transport, endosome to Golgi"/>
    <property type="evidence" value="ECO:0007669"/>
    <property type="project" value="TreeGrafter"/>
</dbReference>
<dbReference type="OrthoDB" id="498204at2759"/>
<accession>A0A6A6TL49</accession>
<evidence type="ECO:0000313" key="3">
    <source>
        <dbReference type="Proteomes" id="UP000799324"/>
    </source>
</evidence>
<feature type="domain" description="FAD dependent oxidoreductase" evidence="1">
    <location>
        <begin position="9"/>
        <end position="383"/>
    </location>
</feature>
<dbReference type="EMBL" id="MU004301">
    <property type="protein sequence ID" value="KAF2660176.1"/>
    <property type="molecule type" value="Genomic_DNA"/>
</dbReference>
<keyword evidence="3" id="KW-1185">Reference proteome</keyword>
<evidence type="ECO:0000259" key="1">
    <source>
        <dbReference type="Pfam" id="PF01266"/>
    </source>
</evidence>